<comment type="caution">
    <text evidence="4">The sequence shown here is derived from an EMBL/GenBank/DDBJ whole genome shotgun (WGS) entry which is preliminary data.</text>
</comment>
<dbReference type="RefSeq" id="WP_220656684.1">
    <property type="nucleotide sequence ID" value="NZ_BAAAII010000002.1"/>
</dbReference>
<dbReference type="PANTHER" id="PTHR30466:SF11">
    <property type="entry name" value="FLAVIN-DEPENDENT MONOOXYGENASE, REDUCTASE SUBUNIT HSAB"/>
    <property type="match status" value="1"/>
</dbReference>
<evidence type="ECO:0000313" key="4">
    <source>
        <dbReference type="EMBL" id="MDP0396856.1"/>
    </source>
</evidence>
<dbReference type="EC" id="1.-.-.-" evidence="4"/>
<dbReference type="GO" id="GO:0010181">
    <property type="term" value="F:FMN binding"/>
    <property type="evidence" value="ECO:0007669"/>
    <property type="project" value="InterPro"/>
</dbReference>
<dbReference type="PANTHER" id="PTHR30466">
    <property type="entry name" value="FLAVIN REDUCTASE"/>
    <property type="match status" value="1"/>
</dbReference>
<name>A0AA90N792_9ACTN</name>
<accession>A0AA90N792</accession>
<comment type="similarity">
    <text evidence="1">Belongs to the non-flavoprotein flavin reductase family.</text>
</comment>
<dbReference type="Pfam" id="PF01613">
    <property type="entry name" value="Flavin_Reduct"/>
    <property type="match status" value="1"/>
</dbReference>
<reference evidence="4" key="1">
    <citation type="submission" date="2023-08" db="EMBL/GenBank/DDBJ databases">
        <title>The draft genome of Tsukamurella strandjordii strain 050030.</title>
        <authorList>
            <person name="Zhao F."/>
            <person name="Feng Y."/>
            <person name="Zong Z."/>
        </authorList>
    </citation>
    <scope>NUCLEOTIDE SEQUENCE</scope>
    <source>
        <strain evidence="4">050030</strain>
    </source>
</reference>
<dbReference type="Proteomes" id="UP001178281">
    <property type="component" value="Unassembled WGS sequence"/>
</dbReference>
<dbReference type="InterPro" id="IPR054682">
    <property type="entry name" value="HsaB"/>
</dbReference>
<gene>
    <name evidence="4" type="ORF">Q7X28_02850</name>
</gene>
<dbReference type="EMBL" id="JAUTIX010000001">
    <property type="protein sequence ID" value="MDP0396856.1"/>
    <property type="molecule type" value="Genomic_DNA"/>
</dbReference>
<evidence type="ECO:0000259" key="3">
    <source>
        <dbReference type="SMART" id="SM00903"/>
    </source>
</evidence>
<dbReference type="InterPro" id="IPR012349">
    <property type="entry name" value="Split_barrel_FMN-bd"/>
</dbReference>
<dbReference type="Gene3D" id="2.30.110.10">
    <property type="entry name" value="Electron Transport, Fmn-binding Protein, Chain A"/>
    <property type="match status" value="1"/>
</dbReference>
<keyword evidence="2 4" id="KW-0560">Oxidoreductase</keyword>
<feature type="domain" description="Flavin reductase like" evidence="3">
    <location>
        <begin position="20"/>
        <end position="164"/>
    </location>
</feature>
<evidence type="ECO:0000313" key="5">
    <source>
        <dbReference type="Proteomes" id="UP001178281"/>
    </source>
</evidence>
<dbReference type="SMART" id="SM00903">
    <property type="entry name" value="Flavin_Reduct"/>
    <property type="match status" value="1"/>
</dbReference>
<evidence type="ECO:0000256" key="2">
    <source>
        <dbReference type="ARBA" id="ARBA00023002"/>
    </source>
</evidence>
<dbReference type="NCBIfam" id="NF045630">
    <property type="entry name" value="monooxsub_HsaB"/>
    <property type="match status" value="1"/>
</dbReference>
<sequence>MTAPGPDEPNFDARTFRHVMGQFCTGVTIIGTTSAEGKPVGFACQSFAALSLDPPLVLFCPMKTSRTWKHIETSGTFSVSVLGHAQESVSAAFGRSVDDKYEGLDWSPSPLGNPTINGSLTWMDCTLENVLDGGDHHIAIGRVHSLGTVSEEKPLLFYRGAYLSTEHPRLHPAASLESFLTWDAGAWL</sequence>
<dbReference type="GO" id="GO:0042602">
    <property type="term" value="F:riboflavin reductase (NADPH) activity"/>
    <property type="evidence" value="ECO:0007669"/>
    <property type="project" value="TreeGrafter"/>
</dbReference>
<evidence type="ECO:0000256" key="1">
    <source>
        <dbReference type="ARBA" id="ARBA00008898"/>
    </source>
</evidence>
<protein>
    <submittedName>
        <fullName evidence="4">Flavin reductase family protein</fullName>
        <ecNumber evidence="4">1.-.-.-</ecNumber>
    </submittedName>
</protein>
<dbReference type="SUPFAM" id="SSF50475">
    <property type="entry name" value="FMN-binding split barrel"/>
    <property type="match status" value="1"/>
</dbReference>
<dbReference type="InterPro" id="IPR002563">
    <property type="entry name" value="Flavin_Rdtase-like_dom"/>
</dbReference>
<proteinExistence type="inferred from homology"/>
<organism evidence="4 5">
    <name type="scientific">Tsukamurella strandjordii</name>
    <dbReference type="NCBI Taxonomy" id="147577"/>
    <lineage>
        <taxon>Bacteria</taxon>
        <taxon>Bacillati</taxon>
        <taxon>Actinomycetota</taxon>
        <taxon>Actinomycetes</taxon>
        <taxon>Mycobacteriales</taxon>
        <taxon>Tsukamurellaceae</taxon>
        <taxon>Tsukamurella</taxon>
    </lineage>
</organism>
<dbReference type="InterPro" id="IPR050268">
    <property type="entry name" value="NADH-dep_flavin_reductase"/>
</dbReference>
<keyword evidence="5" id="KW-1185">Reference proteome</keyword>
<dbReference type="AlphaFoldDB" id="A0AA90N792"/>